<evidence type="ECO:0000313" key="1">
    <source>
        <dbReference type="EMBL" id="BAJ90739.1"/>
    </source>
</evidence>
<organism evidence="1">
    <name type="scientific">Hordeum vulgare subsp. vulgare</name>
    <name type="common">Domesticated barley</name>
    <dbReference type="NCBI Taxonomy" id="112509"/>
    <lineage>
        <taxon>Eukaryota</taxon>
        <taxon>Viridiplantae</taxon>
        <taxon>Streptophyta</taxon>
        <taxon>Embryophyta</taxon>
        <taxon>Tracheophyta</taxon>
        <taxon>Spermatophyta</taxon>
        <taxon>Magnoliopsida</taxon>
        <taxon>Liliopsida</taxon>
        <taxon>Poales</taxon>
        <taxon>Poaceae</taxon>
        <taxon>BOP clade</taxon>
        <taxon>Pooideae</taxon>
        <taxon>Triticodae</taxon>
        <taxon>Triticeae</taxon>
        <taxon>Hordeinae</taxon>
        <taxon>Hordeum</taxon>
    </lineage>
</organism>
<proteinExistence type="evidence at transcript level"/>
<dbReference type="EMBL" id="AK359530">
    <property type="protein sequence ID" value="BAJ90739.1"/>
    <property type="molecule type" value="mRNA"/>
</dbReference>
<sequence length="98" mass="11049">MFQNNRASWTSTVSADILEIASPVVISTSKNETSCFRTASRYRDRMRIDCLSPAIVQHDTSGTELDSVEFQLSILQIFSPRVEAYLRRNEANAVPIPK</sequence>
<reference evidence="1" key="1">
    <citation type="journal article" date="2011" name="Plant Physiol.">
        <title>Comprehensive sequence analysis of 24,783 barley full-length cDNAs derived from 12 clone libraries.</title>
        <authorList>
            <person name="Matsumoto T."/>
            <person name="Tanaka T."/>
            <person name="Sakai H."/>
            <person name="Amano N."/>
            <person name="Kanamori H."/>
            <person name="Kurita K."/>
            <person name="Kikuta A."/>
            <person name="Kamiya K."/>
            <person name="Yamamoto M."/>
            <person name="Ikawa H."/>
            <person name="Fujii N."/>
            <person name="Hori K."/>
            <person name="Itoh T."/>
            <person name="Sato K."/>
        </authorList>
    </citation>
    <scope>NUCLEOTIDE SEQUENCE</scope>
    <source>
        <tissue evidence="1">Shoot</tissue>
    </source>
</reference>
<dbReference type="AlphaFoldDB" id="F2D6L8"/>
<protein>
    <submittedName>
        <fullName evidence="1">Predicted protein</fullName>
    </submittedName>
</protein>
<name>F2D6L8_HORVV</name>
<accession>F2D6L8</accession>